<feature type="signal peptide" evidence="1">
    <location>
        <begin position="1"/>
        <end position="27"/>
    </location>
</feature>
<name>A0A7J7J9C1_BUGNE</name>
<evidence type="ECO:0000256" key="1">
    <source>
        <dbReference type="SAM" id="SignalP"/>
    </source>
</evidence>
<evidence type="ECO:0000313" key="2">
    <source>
        <dbReference type="EMBL" id="KAF6022236.1"/>
    </source>
</evidence>
<dbReference type="AlphaFoldDB" id="A0A7J7J9C1"/>
<reference evidence="2" key="1">
    <citation type="submission" date="2020-06" db="EMBL/GenBank/DDBJ databases">
        <title>Draft genome of Bugula neritina, a colonial animal packing powerful symbionts and potential medicines.</title>
        <authorList>
            <person name="Rayko M."/>
        </authorList>
    </citation>
    <scope>NUCLEOTIDE SEQUENCE [LARGE SCALE GENOMIC DNA]</scope>
    <source>
        <strain evidence="2">Kwan_BN1</strain>
    </source>
</reference>
<sequence>MAGEWNHITARSVVVTLFLSHIPGTQAHGSVNSISDRLFNFDGISQIYRGWVALEEPLYPIWIIGSETHLTVLFSQDKEAVSEDKKAAI</sequence>
<evidence type="ECO:0008006" key="4">
    <source>
        <dbReference type="Google" id="ProtNLM"/>
    </source>
</evidence>
<dbReference type="EMBL" id="VXIV02002877">
    <property type="protein sequence ID" value="KAF6022236.1"/>
    <property type="molecule type" value="Genomic_DNA"/>
</dbReference>
<comment type="caution">
    <text evidence="2">The sequence shown here is derived from an EMBL/GenBank/DDBJ whole genome shotgun (WGS) entry which is preliminary data.</text>
</comment>
<evidence type="ECO:0000313" key="3">
    <source>
        <dbReference type="Proteomes" id="UP000593567"/>
    </source>
</evidence>
<dbReference type="OrthoDB" id="10263628at2759"/>
<keyword evidence="1" id="KW-0732">Signal</keyword>
<gene>
    <name evidence="2" type="ORF">EB796_019444</name>
</gene>
<organism evidence="2 3">
    <name type="scientific">Bugula neritina</name>
    <name type="common">Brown bryozoan</name>
    <name type="synonym">Sertularia neritina</name>
    <dbReference type="NCBI Taxonomy" id="10212"/>
    <lineage>
        <taxon>Eukaryota</taxon>
        <taxon>Metazoa</taxon>
        <taxon>Spiralia</taxon>
        <taxon>Lophotrochozoa</taxon>
        <taxon>Bryozoa</taxon>
        <taxon>Gymnolaemata</taxon>
        <taxon>Cheilostomatida</taxon>
        <taxon>Flustrina</taxon>
        <taxon>Buguloidea</taxon>
        <taxon>Bugulidae</taxon>
        <taxon>Bugula</taxon>
    </lineage>
</organism>
<accession>A0A7J7J9C1</accession>
<proteinExistence type="predicted"/>
<keyword evidence="3" id="KW-1185">Reference proteome</keyword>
<dbReference type="Proteomes" id="UP000593567">
    <property type="component" value="Unassembled WGS sequence"/>
</dbReference>
<protein>
    <recommendedName>
        <fullName evidence="4">Ubiquitinyl hydrolase 1</fullName>
    </recommendedName>
</protein>
<feature type="chain" id="PRO_5029825393" description="Ubiquitinyl hydrolase 1" evidence="1">
    <location>
        <begin position="28"/>
        <end position="89"/>
    </location>
</feature>